<protein>
    <submittedName>
        <fullName evidence="1">Uncharacterized protein</fullName>
    </submittedName>
</protein>
<gene>
    <name evidence="1" type="ORF">FHP29_11715</name>
</gene>
<evidence type="ECO:0000313" key="2">
    <source>
        <dbReference type="Proteomes" id="UP000313231"/>
    </source>
</evidence>
<dbReference type="EMBL" id="VDMP01000024">
    <property type="protein sequence ID" value="TNM39545.1"/>
    <property type="molecule type" value="Genomic_DNA"/>
</dbReference>
<dbReference type="AlphaFoldDB" id="A0A5C4VVZ3"/>
<dbReference type="RefSeq" id="WP_139623036.1">
    <property type="nucleotide sequence ID" value="NZ_VDMP01000024.1"/>
</dbReference>
<accession>A0A5C4VVZ3</accession>
<evidence type="ECO:0000313" key="1">
    <source>
        <dbReference type="EMBL" id="TNM39545.1"/>
    </source>
</evidence>
<proteinExistence type="predicted"/>
<sequence length="74" mass="8264">MPMMNSEARKRAVERELMADPRADARRLADEWDREADHEDACGNGFAAVILHAHARELRAALDEPDQPAQPLSA</sequence>
<comment type="caution">
    <text evidence="1">The sequence shown here is derived from an EMBL/GenBank/DDBJ whole genome shotgun (WGS) entry which is preliminary data.</text>
</comment>
<keyword evidence="2" id="KW-1185">Reference proteome</keyword>
<organism evidence="1 2">
    <name type="scientific">Nocardioides albidus</name>
    <dbReference type="NCBI Taxonomy" id="1517589"/>
    <lineage>
        <taxon>Bacteria</taxon>
        <taxon>Bacillati</taxon>
        <taxon>Actinomycetota</taxon>
        <taxon>Actinomycetes</taxon>
        <taxon>Propionibacteriales</taxon>
        <taxon>Nocardioidaceae</taxon>
        <taxon>Nocardioides</taxon>
    </lineage>
</organism>
<name>A0A5C4VVZ3_9ACTN</name>
<reference evidence="1 2" key="1">
    <citation type="journal article" date="2016" name="Int. J. Syst. Evol. Microbiol.">
        <title>Nocardioides albidus sp. nov., an actinobacterium isolated from garden soil.</title>
        <authorList>
            <person name="Singh H."/>
            <person name="Du J."/>
            <person name="Trinh H."/>
            <person name="Won K."/>
            <person name="Yang J.E."/>
            <person name="Yin C."/>
            <person name="Kook M."/>
            <person name="Yi T.H."/>
        </authorList>
    </citation>
    <scope>NUCLEOTIDE SEQUENCE [LARGE SCALE GENOMIC DNA]</scope>
    <source>
        <strain evidence="1 2">CCTCC AB 2015297</strain>
    </source>
</reference>
<dbReference type="Proteomes" id="UP000313231">
    <property type="component" value="Unassembled WGS sequence"/>
</dbReference>